<organism evidence="1 2">
    <name type="scientific">[Clostridium] cellulosi</name>
    <dbReference type="NCBI Taxonomy" id="29343"/>
    <lineage>
        <taxon>Bacteria</taxon>
        <taxon>Bacillati</taxon>
        <taxon>Bacillota</taxon>
        <taxon>Clostridia</taxon>
        <taxon>Eubacteriales</taxon>
        <taxon>Oscillospiraceae</taxon>
        <taxon>Oscillospiraceae incertae sedis</taxon>
    </lineage>
</organism>
<dbReference type="OrthoDB" id="3034917at2"/>
<sequence length="127" mass="14424">MIKNLKTAIIILAAILLLICSSHIYLNSSAQRMSDIINSAEKSAIEGNIDAAFKQIDAFESEWAFNKHVYATFIRHAEIDLANQSAAKLRAYLKDEDRTDFIAECETLRMQIKHIAESDRFSLDNIF</sequence>
<accession>A0A078KPU4</accession>
<keyword evidence="2" id="KW-1185">Reference proteome</keyword>
<gene>
    <name evidence="1" type="ORF">CCDG5_0044</name>
</gene>
<dbReference type="STRING" id="29343.CCDG5_0044"/>
<dbReference type="Pfam" id="PF14276">
    <property type="entry name" value="DUF4363"/>
    <property type="match status" value="1"/>
</dbReference>
<evidence type="ECO:0000313" key="2">
    <source>
        <dbReference type="Proteomes" id="UP000032431"/>
    </source>
</evidence>
<dbReference type="AlphaFoldDB" id="A0A078KPU4"/>
<proteinExistence type="predicted"/>
<dbReference type="InterPro" id="IPR025373">
    <property type="entry name" value="DUF4363"/>
</dbReference>
<dbReference type="KEGG" id="ccel:CCDG5_0044"/>
<dbReference type="EMBL" id="LM995447">
    <property type="protein sequence ID" value="CDZ23195.1"/>
    <property type="molecule type" value="Genomic_DNA"/>
</dbReference>
<dbReference type="PATRIC" id="fig|29343.3.peg.49"/>
<dbReference type="HOGENOM" id="CLU_156635_0_0_9"/>
<evidence type="ECO:0000313" key="1">
    <source>
        <dbReference type="EMBL" id="CDZ23195.1"/>
    </source>
</evidence>
<protein>
    <submittedName>
        <fullName evidence="1">Putative membrane protein</fullName>
    </submittedName>
</protein>
<dbReference type="Proteomes" id="UP000032431">
    <property type="component" value="Chromosome I"/>
</dbReference>
<reference evidence="2" key="1">
    <citation type="submission" date="2014-07" db="EMBL/GenBank/DDBJ databases">
        <authorList>
            <person name="Wibberg D."/>
        </authorList>
    </citation>
    <scope>NUCLEOTIDE SEQUENCE [LARGE SCALE GENOMIC DNA]</scope>
    <source>
        <strain evidence="2">DG5</strain>
    </source>
</reference>
<name>A0A078KPU4_9FIRM</name>